<dbReference type="Proteomes" id="UP000825890">
    <property type="component" value="Unassembled WGS sequence"/>
</dbReference>
<dbReference type="EMBL" id="BOLY01000001">
    <property type="protein sequence ID" value="GIZ38121.1"/>
    <property type="molecule type" value="Genomic_DNA"/>
</dbReference>
<sequence>MRWELAKGALVDEDTKVEFGLSRTVYENEPPSAHQLDIYCSEDDEPQYYLREQGVFKLASIRLNFDGVSSKVIVQFGHRRGVLMFTCYAGGQEIGNAEITFDGQSTTDVAEALGDLDIGDTGAYAPGCGVQ</sequence>
<organism evidence="1 2">
    <name type="scientific">Cercospora kikuchii</name>
    <dbReference type="NCBI Taxonomy" id="84275"/>
    <lineage>
        <taxon>Eukaryota</taxon>
        <taxon>Fungi</taxon>
        <taxon>Dikarya</taxon>
        <taxon>Ascomycota</taxon>
        <taxon>Pezizomycotina</taxon>
        <taxon>Dothideomycetes</taxon>
        <taxon>Dothideomycetidae</taxon>
        <taxon>Mycosphaerellales</taxon>
        <taxon>Mycosphaerellaceae</taxon>
        <taxon>Cercospora</taxon>
    </lineage>
</organism>
<reference evidence="1 2" key="1">
    <citation type="submission" date="2021-01" db="EMBL/GenBank/DDBJ databases">
        <title>Cercospora kikuchii MAFF 305040 whole genome shotgun sequence.</title>
        <authorList>
            <person name="Kashiwa T."/>
            <person name="Suzuki T."/>
        </authorList>
    </citation>
    <scope>NUCLEOTIDE SEQUENCE [LARGE SCALE GENOMIC DNA]</scope>
    <source>
        <strain evidence="1 2">MAFF 305040</strain>
    </source>
</reference>
<dbReference type="AlphaFoldDB" id="A0A9P3CAV5"/>
<name>A0A9P3CAV5_9PEZI</name>
<evidence type="ECO:0000313" key="2">
    <source>
        <dbReference type="Proteomes" id="UP000825890"/>
    </source>
</evidence>
<evidence type="ECO:0000313" key="1">
    <source>
        <dbReference type="EMBL" id="GIZ38121.1"/>
    </source>
</evidence>
<dbReference type="GeneID" id="68287119"/>
<dbReference type="RefSeq" id="XP_044652608.1">
    <property type="nucleotide sequence ID" value="XM_044796673.1"/>
</dbReference>
<comment type="caution">
    <text evidence="1">The sequence shown here is derived from an EMBL/GenBank/DDBJ whole genome shotgun (WGS) entry which is preliminary data.</text>
</comment>
<proteinExistence type="predicted"/>
<keyword evidence="2" id="KW-1185">Reference proteome</keyword>
<gene>
    <name evidence="1" type="ORF">CKM354_000154400</name>
</gene>
<accession>A0A9P3CAV5</accession>
<protein>
    <submittedName>
        <fullName evidence="1">Uncharacterized protein</fullName>
    </submittedName>
</protein>